<name>A0A4R6BYN9_9STAP</name>
<evidence type="ECO:0000259" key="1">
    <source>
        <dbReference type="Pfam" id="PF01717"/>
    </source>
</evidence>
<dbReference type="GO" id="GO:0003871">
    <property type="term" value="F:5-methyltetrahydropteroyltriglutamate-homocysteine S-methyltransferase activity"/>
    <property type="evidence" value="ECO:0007669"/>
    <property type="project" value="UniProtKB-EC"/>
</dbReference>
<dbReference type="Gene3D" id="3.20.20.210">
    <property type="match status" value="1"/>
</dbReference>
<dbReference type="GO" id="GO:0008270">
    <property type="term" value="F:zinc ion binding"/>
    <property type="evidence" value="ECO:0007669"/>
    <property type="project" value="InterPro"/>
</dbReference>
<organism evidence="2 3">
    <name type="scientific">Macrococcus bovicus</name>
    <dbReference type="NCBI Taxonomy" id="69968"/>
    <lineage>
        <taxon>Bacteria</taxon>
        <taxon>Bacillati</taxon>
        <taxon>Bacillota</taxon>
        <taxon>Bacilli</taxon>
        <taxon>Bacillales</taxon>
        <taxon>Staphylococcaceae</taxon>
        <taxon>Macrococcus</taxon>
    </lineage>
</organism>
<accession>A0A4R6BYN9</accession>
<dbReference type="SUPFAM" id="SSF51726">
    <property type="entry name" value="UROD/MetE-like"/>
    <property type="match status" value="1"/>
</dbReference>
<dbReference type="InterPro" id="IPR002629">
    <property type="entry name" value="Met_Synth_C/arc"/>
</dbReference>
<reference evidence="2 3" key="1">
    <citation type="submission" date="2019-01" db="EMBL/GenBank/DDBJ databases">
        <title>Draft genome sequences of the type strains of six Macrococcus species.</title>
        <authorList>
            <person name="Mazhar S."/>
            <person name="Altermann E."/>
            <person name="Hill C."/>
            <person name="Mcauliffe O."/>
        </authorList>
    </citation>
    <scope>NUCLEOTIDE SEQUENCE [LARGE SCALE GENOMIC DNA]</scope>
    <source>
        <strain evidence="2 3">ATCC 51825</strain>
    </source>
</reference>
<protein>
    <submittedName>
        <fullName evidence="2">5-methyltetrahydropteroyltriglutamate--homocysteine S-methyltransferase</fullName>
        <ecNumber evidence="2">2.1.1.14</ecNumber>
    </submittedName>
</protein>
<dbReference type="InterPro" id="IPR038071">
    <property type="entry name" value="UROD/MetE-like_sf"/>
</dbReference>
<keyword evidence="2" id="KW-0489">Methyltransferase</keyword>
<dbReference type="OrthoDB" id="6430685at2"/>
<dbReference type="Proteomes" id="UP000294843">
    <property type="component" value="Unassembled WGS sequence"/>
</dbReference>
<dbReference type="AlphaFoldDB" id="A0A4R6BYN9"/>
<dbReference type="GO" id="GO:0032259">
    <property type="term" value="P:methylation"/>
    <property type="evidence" value="ECO:0007669"/>
    <property type="project" value="UniProtKB-KW"/>
</dbReference>
<dbReference type="PANTHER" id="PTHR43844">
    <property type="entry name" value="METHIONINE SYNTHASE"/>
    <property type="match status" value="1"/>
</dbReference>
<comment type="caution">
    <text evidence="2">The sequence shown here is derived from an EMBL/GenBank/DDBJ whole genome shotgun (WGS) entry which is preliminary data.</text>
</comment>
<evidence type="ECO:0000313" key="2">
    <source>
        <dbReference type="EMBL" id="TDM13402.1"/>
    </source>
</evidence>
<dbReference type="RefSeq" id="WP_133452268.1">
    <property type="nucleotide sequence ID" value="NZ_SCWF01000011.1"/>
</dbReference>
<keyword evidence="3" id="KW-1185">Reference proteome</keyword>
<dbReference type="NCBIfam" id="NF005085">
    <property type="entry name" value="PRK06520.1"/>
    <property type="match status" value="1"/>
</dbReference>
<dbReference type="EC" id="2.1.1.14" evidence="2"/>
<dbReference type="PANTHER" id="PTHR43844:SF1">
    <property type="entry name" value="METHIONINE SYNTHASE"/>
    <property type="match status" value="1"/>
</dbReference>
<feature type="domain" description="Cobalamin-independent methionine synthase MetE C-terminal/archaeal" evidence="1">
    <location>
        <begin position="165"/>
        <end position="351"/>
    </location>
</feature>
<dbReference type="Pfam" id="PF01717">
    <property type="entry name" value="Meth_synt_2"/>
    <property type="match status" value="1"/>
</dbReference>
<sequence>MTVNKTVTQPKFDYVGSFLRPEILKEARAQFERGEISQAELTAVEDQEIIKLIDKIEALGYTTVTDGEFRRSYWHLDFFFGFNGIERQLLDQGYQFRHVETRKDSIKFVDRISGDHHPFVEHFKFVRDHAPGHLTVRQTIPAPAQLLVELTRPGVKESVEAVYSSRAAVIDDIVSTYKQVIDDLYSEGLKVLQLDDCSWGIHLSEETARKIHGEGNGSTIPLDELKAELLEINNRVIHQAPDDLIINTHVCRGNYQSDWASEGPYTRVADELFGREDVDAYYLEYDTERAGGFEPLEKVSGDKHVVLGLITSKFPALEEKEAVKKRIDEAAKYIPAERLSISPQCGFASTEEGNLLTEDEQWAKLKWVKEIAEEYFAGR</sequence>
<evidence type="ECO:0000313" key="3">
    <source>
        <dbReference type="Proteomes" id="UP000294843"/>
    </source>
</evidence>
<keyword evidence="2" id="KW-0808">Transferase</keyword>
<dbReference type="CDD" id="cd03311">
    <property type="entry name" value="CIMS_C_terminal_like"/>
    <property type="match status" value="1"/>
</dbReference>
<dbReference type="EMBL" id="SCWF01000011">
    <property type="protein sequence ID" value="TDM13402.1"/>
    <property type="molecule type" value="Genomic_DNA"/>
</dbReference>
<dbReference type="GO" id="GO:0009086">
    <property type="term" value="P:methionine biosynthetic process"/>
    <property type="evidence" value="ECO:0007669"/>
    <property type="project" value="InterPro"/>
</dbReference>
<proteinExistence type="predicted"/>
<gene>
    <name evidence="2" type="ORF">ERX55_09130</name>
</gene>